<keyword evidence="1" id="KW-0812">Transmembrane</keyword>
<comment type="caution">
    <text evidence="2">The sequence shown here is derived from an EMBL/GenBank/DDBJ whole genome shotgun (WGS) entry which is preliminary data.</text>
</comment>
<dbReference type="RefSeq" id="WP_004030116.1">
    <property type="nucleotide sequence ID" value="NZ_AMPO01000003.1"/>
</dbReference>
<feature type="transmembrane region" description="Helical" evidence="1">
    <location>
        <begin position="135"/>
        <end position="157"/>
    </location>
</feature>
<keyword evidence="1" id="KW-1133">Transmembrane helix</keyword>
<gene>
    <name evidence="2" type="ORF">A994_04435</name>
</gene>
<dbReference type="EMBL" id="AMPO01000003">
    <property type="protein sequence ID" value="EKF86173.1"/>
    <property type="molecule type" value="Genomic_DNA"/>
</dbReference>
<dbReference type="PATRIC" id="fig|1204725.3.peg.889"/>
<proteinExistence type="predicted"/>
<keyword evidence="3" id="KW-1185">Reference proteome</keyword>
<evidence type="ECO:0000313" key="3">
    <source>
        <dbReference type="Proteomes" id="UP000007360"/>
    </source>
</evidence>
<feature type="transmembrane region" description="Helical" evidence="1">
    <location>
        <begin position="255"/>
        <end position="277"/>
    </location>
</feature>
<feature type="transmembrane region" description="Helical" evidence="1">
    <location>
        <begin position="219"/>
        <end position="243"/>
    </location>
</feature>
<dbReference type="AlphaFoldDB" id="K2R0V6"/>
<sequence>MDLKEIIGNSLKYPLSDFKKFLILGIITLITSISPIIQSVGVTDFMVVWILILIGFVIGFFVDGYFFKILKSSLDDLSKPPVFGNWKIMFTDGLKVYLVSFVYCLPAILIIIYFIQGSFDYIVNYLSMMGMDLNYLLSGLFESKIGVMFLNFMSVLGEFPIMIPEGSTAFIGILYMVAVAPLFFMALVHMANYDGDLKTAFRFNEIINEIGEIGWGKLIIWYFSMVIIFFALLTVLNLVNFIFPANLVSFNVFTALYSFIVAYLVMFFARSSALLYICE</sequence>
<reference evidence="2 3" key="1">
    <citation type="journal article" date="2012" name="J. Bacteriol.">
        <title>Draft genome sequence of Methanobacterium formicicum DSM 3637, an archaebacterium isolated from the methane producer amoeba Pelomyxa palustris.</title>
        <authorList>
            <person name="Gutierrez G."/>
        </authorList>
    </citation>
    <scope>NUCLEOTIDE SEQUENCE [LARGE SCALE GENOMIC DNA]</scope>
    <source>
        <strain evidence="3">DSM 3637 / PP1</strain>
    </source>
</reference>
<feature type="transmembrane region" description="Helical" evidence="1">
    <location>
        <begin position="21"/>
        <end position="40"/>
    </location>
</feature>
<keyword evidence="1" id="KW-0472">Membrane</keyword>
<evidence type="ECO:0000313" key="2">
    <source>
        <dbReference type="EMBL" id="EKF86173.1"/>
    </source>
</evidence>
<evidence type="ECO:0008006" key="4">
    <source>
        <dbReference type="Google" id="ProtNLM"/>
    </source>
</evidence>
<accession>K2R0V6</accession>
<dbReference type="Pfam" id="PF13197">
    <property type="entry name" value="DUF4013"/>
    <property type="match status" value="1"/>
</dbReference>
<dbReference type="OrthoDB" id="107590at2157"/>
<evidence type="ECO:0000256" key="1">
    <source>
        <dbReference type="SAM" id="Phobius"/>
    </source>
</evidence>
<feature type="transmembrane region" description="Helical" evidence="1">
    <location>
        <begin position="46"/>
        <end position="67"/>
    </location>
</feature>
<protein>
    <recommendedName>
        <fullName evidence="4">Transmembrane protein</fullName>
    </recommendedName>
</protein>
<feature type="transmembrane region" description="Helical" evidence="1">
    <location>
        <begin position="96"/>
        <end position="115"/>
    </location>
</feature>
<feature type="transmembrane region" description="Helical" evidence="1">
    <location>
        <begin position="169"/>
        <end position="191"/>
    </location>
</feature>
<name>K2R0V6_METFP</name>
<dbReference type="Proteomes" id="UP000007360">
    <property type="component" value="Unassembled WGS sequence"/>
</dbReference>
<dbReference type="InterPro" id="IPR025098">
    <property type="entry name" value="DUF4013"/>
</dbReference>
<organism evidence="2 3">
    <name type="scientific">Methanobacterium formicicum (strain DSM 3637 / PP1)</name>
    <dbReference type="NCBI Taxonomy" id="1204725"/>
    <lineage>
        <taxon>Archaea</taxon>
        <taxon>Methanobacteriati</taxon>
        <taxon>Methanobacteriota</taxon>
        <taxon>Methanomada group</taxon>
        <taxon>Methanobacteria</taxon>
        <taxon>Methanobacteriales</taxon>
        <taxon>Methanobacteriaceae</taxon>
        <taxon>Methanobacterium</taxon>
    </lineage>
</organism>